<evidence type="ECO:0000313" key="2">
    <source>
        <dbReference type="Proteomes" id="UP001163719"/>
    </source>
</evidence>
<dbReference type="RefSeq" id="WP_264744677.1">
    <property type="nucleotide sequence ID" value="NZ_JAPDHV010000010.1"/>
</dbReference>
<reference evidence="1" key="1">
    <citation type="submission" date="2022-10" db="EMBL/GenBank/DDBJ databases">
        <title>Chryseobacterium babae sp. nov. isolated from the gut of the beetle Oryctes rhinoceros, and Chryseobacterium kimseyorum sp. nov., isolated from a stick insect rearing cage.</title>
        <authorList>
            <person name="Shelomi M."/>
            <person name="Han C.-J."/>
            <person name="Chen W.-M."/>
            <person name="Chen H.-K."/>
            <person name="Liaw S.-J."/>
            <person name="Muhle E."/>
            <person name="Clermont D."/>
        </authorList>
    </citation>
    <scope>NUCLEOTIDE SEQUENCE</scope>
    <source>
        <strain evidence="1">WLa1L2M3</strain>
    </source>
</reference>
<keyword evidence="2" id="KW-1185">Reference proteome</keyword>
<accession>A0ABT3HSL3</accession>
<proteinExistence type="predicted"/>
<organism evidence="1 2">
    <name type="scientific">Chryseobacterium oryctis</name>
    <dbReference type="NCBI Taxonomy" id="2952618"/>
    <lineage>
        <taxon>Bacteria</taxon>
        <taxon>Pseudomonadati</taxon>
        <taxon>Bacteroidota</taxon>
        <taxon>Flavobacteriia</taxon>
        <taxon>Flavobacteriales</taxon>
        <taxon>Weeksellaceae</taxon>
        <taxon>Chryseobacterium group</taxon>
        <taxon>Chryseobacterium</taxon>
    </lineage>
</organism>
<sequence length="106" mass="12839">MNKSKPNYKRIYSEILQEKHPEKIEKCERILNKAELTSIDVIRLNKIIFNIQEDTKVNRRHSFYDKNAVFEILKYQKKNQCTNTALSKHFHLSRNTITKWKRLFSI</sequence>
<comment type="caution">
    <text evidence="1">The sequence shown here is derived from an EMBL/GenBank/DDBJ whole genome shotgun (WGS) entry which is preliminary data.</text>
</comment>
<dbReference type="Proteomes" id="UP001163719">
    <property type="component" value="Unassembled WGS sequence"/>
</dbReference>
<name>A0ABT3HSL3_9FLAO</name>
<gene>
    <name evidence="1" type="ORF">OH806_15930</name>
</gene>
<protein>
    <submittedName>
        <fullName evidence="1">Helix-turn-helix domain-containing protein</fullName>
    </submittedName>
</protein>
<dbReference type="EMBL" id="JAPDHV010000010">
    <property type="protein sequence ID" value="MCW3162762.1"/>
    <property type="molecule type" value="Genomic_DNA"/>
</dbReference>
<evidence type="ECO:0000313" key="1">
    <source>
        <dbReference type="EMBL" id="MCW3162762.1"/>
    </source>
</evidence>